<evidence type="ECO:0000313" key="5">
    <source>
        <dbReference type="EMBL" id="RUR31844.1"/>
    </source>
</evidence>
<keyword evidence="2" id="KW-0238">DNA-binding</keyword>
<feature type="domain" description="HTH gntR-type" evidence="4">
    <location>
        <begin position="21"/>
        <end position="88"/>
    </location>
</feature>
<dbReference type="SMART" id="SM00345">
    <property type="entry name" value="HTH_GNTR"/>
    <property type="match status" value="1"/>
</dbReference>
<dbReference type="AlphaFoldDB" id="A0A433KQI9"/>
<dbReference type="InterPro" id="IPR008920">
    <property type="entry name" value="TF_FadR/GntR_C"/>
</dbReference>
<evidence type="ECO:0000256" key="3">
    <source>
        <dbReference type="ARBA" id="ARBA00023163"/>
    </source>
</evidence>
<dbReference type="Pfam" id="PF00392">
    <property type="entry name" value="GntR"/>
    <property type="match status" value="1"/>
</dbReference>
<keyword evidence="6" id="KW-1185">Reference proteome</keyword>
<organism evidence="5 6">
    <name type="scientific">Vreelandella nanhaiensis</name>
    <dbReference type="NCBI Taxonomy" id="1258546"/>
    <lineage>
        <taxon>Bacteria</taxon>
        <taxon>Pseudomonadati</taxon>
        <taxon>Pseudomonadota</taxon>
        <taxon>Gammaproteobacteria</taxon>
        <taxon>Oceanospirillales</taxon>
        <taxon>Halomonadaceae</taxon>
        <taxon>Vreelandella</taxon>
    </lineage>
</organism>
<dbReference type="SMART" id="SM00895">
    <property type="entry name" value="FCD"/>
    <property type="match status" value="1"/>
</dbReference>
<proteinExistence type="predicted"/>
<sequence length="233" mass="26956">MNRTAQPLSTSGTETLTSSSTYGVDDIVAAIEEDIVLGRLHPRERLVEETMMERFDCKRHVVRQALFQLDSIGLTERIKNRGAFVRSYPPEEVEDIYAMREILELAAVSRLTLPAPQEWLTELEEVHQRHSEAVNAHDLRQVFHMNIAFHRTLFRACGNEYLYATINDLAQKAHGIRFIAITDRDALAQARNEHQLMIEAIRDEDRERLTDLCRQHLLPSKNRYLELYAGTKE</sequence>
<evidence type="ECO:0000256" key="1">
    <source>
        <dbReference type="ARBA" id="ARBA00023015"/>
    </source>
</evidence>
<dbReference type="InterPro" id="IPR011711">
    <property type="entry name" value="GntR_C"/>
</dbReference>
<dbReference type="PROSITE" id="PS50949">
    <property type="entry name" value="HTH_GNTR"/>
    <property type="match status" value="1"/>
</dbReference>
<dbReference type="SUPFAM" id="SSF46785">
    <property type="entry name" value="Winged helix' DNA-binding domain"/>
    <property type="match status" value="1"/>
</dbReference>
<keyword evidence="3" id="KW-0804">Transcription</keyword>
<name>A0A433KQI9_9GAMM</name>
<dbReference type="Pfam" id="PF07729">
    <property type="entry name" value="FCD"/>
    <property type="match status" value="1"/>
</dbReference>
<evidence type="ECO:0000259" key="4">
    <source>
        <dbReference type="PROSITE" id="PS50949"/>
    </source>
</evidence>
<dbReference type="SUPFAM" id="SSF48008">
    <property type="entry name" value="GntR ligand-binding domain-like"/>
    <property type="match status" value="1"/>
</dbReference>
<dbReference type="Gene3D" id="1.10.10.10">
    <property type="entry name" value="Winged helix-like DNA-binding domain superfamily/Winged helix DNA-binding domain"/>
    <property type="match status" value="1"/>
</dbReference>
<dbReference type="OrthoDB" id="8638122at2"/>
<dbReference type="Gene3D" id="1.20.120.530">
    <property type="entry name" value="GntR ligand-binding domain-like"/>
    <property type="match status" value="1"/>
</dbReference>
<protein>
    <submittedName>
        <fullName evidence="5">GntR family transcriptional regulator</fullName>
    </submittedName>
</protein>
<dbReference type="EMBL" id="RZHF01000014">
    <property type="protein sequence ID" value="RUR31844.1"/>
    <property type="molecule type" value="Genomic_DNA"/>
</dbReference>
<dbReference type="Proteomes" id="UP000287023">
    <property type="component" value="Unassembled WGS sequence"/>
</dbReference>
<accession>A0A433KQI9</accession>
<dbReference type="InterPro" id="IPR036388">
    <property type="entry name" value="WH-like_DNA-bd_sf"/>
</dbReference>
<keyword evidence="1" id="KW-0805">Transcription regulation</keyword>
<comment type="caution">
    <text evidence="5">The sequence shown here is derived from an EMBL/GenBank/DDBJ whole genome shotgun (WGS) entry which is preliminary data.</text>
</comment>
<dbReference type="PANTHER" id="PTHR43537:SF49">
    <property type="entry name" value="TRANSCRIPTIONAL REGULATORY PROTEIN"/>
    <property type="match status" value="1"/>
</dbReference>
<dbReference type="PANTHER" id="PTHR43537">
    <property type="entry name" value="TRANSCRIPTIONAL REGULATOR, GNTR FAMILY"/>
    <property type="match status" value="1"/>
</dbReference>
<dbReference type="InterPro" id="IPR036390">
    <property type="entry name" value="WH_DNA-bd_sf"/>
</dbReference>
<dbReference type="GO" id="GO:0003700">
    <property type="term" value="F:DNA-binding transcription factor activity"/>
    <property type="evidence" value="ECO:0007669"/>
    <property type="project" value="InterPro"/>
</dbReference>
<evidence type="ECO:0000313" key="6">
    <source>
        <dbReference type="Proteomes" id="UP000287023"/>
    </source>
</evidence>
<evidence type="ECO:0000256" key="2">
    <source>
        <dbReference type="ARBA" id="ARBA00023125"/>
    </source>
</evidence>
<reference evidence="5 6" key="1">
    <citation type="submission" date="2018-12" db="EMBL/GenBank/DDBJ databases">
        <title>three novel Halomonas strain isolated from plants.</title>
        <authorList>
            <person name="Sun C."/>
        </authorList>
    </citation>
    <scope>NUCLEOTIDE SEQUENCE [LARGE SCALE GENOMIC DNA]</scope>
    <source>
        <strain evidence="5 6">JCM 18142</strain>
    </source>
</reference>
<dbReference type="GO" id="GO:0003677">
    <property type="term" value="F:DNA binding"/>
    <property type="evidence" value="ECO:0007669"/>
    <property type="project" value="UniProtKB-KW"/>
</dbReference>
<dbReference type="InterPro" id="IPR000524">
    <property type="entry name" value="Tscrpt_reg_HTH_GntR"/>
</dbReference>
<gene>
    <name evidence="5" type="ORF">ELY38_10210</name>
</gene>